<dbReference type="Proteomes" id="UP000536534">
    <property type="component" value="Unassembled WGS sequence"/>
</dbReference>
<dbReference type="OrthoDB" id="8527138at2"/>
<proteinExistence type="predicted"/>
<dbReference type="EMBL" id="JAAYYV010000437">
    <property type="protein sequence ID" value="NLF55694.1"/>
    <property type="molecule type" value="Genomic_DNA"/>
</dbReference>
<gene>
    <name evidence="1" type="ORF">GX576_15100</name>
</gene>
<evidence type="ECO:0000313" key="1">
    <source>
        <dbReference type="EMBL" id="NLF55694.1"/>
    </source>
</evidence>
<protein>
    <submittedName>
        <fullName evidence="1">Uncharacterized protein</fullName>
    </submittedName>
</protein>
<sequence>MARSIGTRLAQAGALALVAVAVALALLPGRSAAQASIVCAELGDPDLTRALIEGDAEISRFEIVTPDFLWDAPGQAESRRFPPAKSDVSPNLAGRDDVYLRRLDDAGGQLRVLDFGVREPDALALEGLRGSLVLHEAFQNRRAIGSLFYTGSDNRLAVTALECQRFDAP</sequence>
<dbReference type="RefSeq" id="WP_068809010.1">
    <property type="nucleotide sequence ID" value="NZ_MBFM01000005.1"/>
</dbReference>
<comment type="caution">
    <text evidence="1">The sequence shown here is derived from an EMBL/GenBank/DDBJ whole genome shotgun (WGS) entry which is preliminary data.</text>
</comment>
<organism evidence="1 2">
    <name type="scientific">Thauera phenolivorans</name>
    <dbReference type="NCBI Taxonomy" id="1792543"/>
    <lineage>
        <taxon>Bacteria</taxon>
        <taxon>Pseudomonadati</taxon>
        <taxon>Pseudomonadota</taxon>
        <taxon>Betaproteobacteria</taxon>
        <taxon>Rhodocyclales</taxon>
        <taxon>Zoogloeaceae</taxon>
        <taxon>Thauera</taxon>
    </lineage>
</organism>
<reference evidence="1 2" key="1">
    <citation type="journal article" date="2020" name="Biotechnol. Biofuels">
        <title>New insights from the biogas microbiome by comprehensive genome-resolved metagenomics of nearly 1600 species originating from multiple anaerobic digesters.</title>
        <authorList>
            <person name="Campanaro S."/>
            <person name="Treu L."/>
            <person name="Rodriguez-R L.M."/>
            <person name="Kovalovszki A."/>
            <person name="Ziels R.M."/>
            <person name="Maus I."/>
            <person name="Zhu X."/>
            <person name="Kougias P.G."/>
            <person name="Basile A."/>
            <person name="Luo G."/>
            <person name="Schluter A."/>
            <person name="Konstantinidis K.T."/>
            <person name="Angelidaki I."/>
        </authorList>
    </citation>
    <scope>NUCLEOTIDE SEQUENCE [LARGE SCALE GENOMIC DNA]</scope>
    <source>
        <strain evidence="1">AS06rmzACSIP_256</strain>
    </source>
</reference>
<accession>A0A7X7R9J0</accession>
<evidence type="ECO:0000313" key="2">
    <source>
        <dbReference type="Proteomes" id="UP000536534"/>
    </source>
</evidence>
<name>A0A7X7R9J0_9RHOO</name>
<dbReference type="AlphaFoldDB" id="A0A7X7R9J0"/>